<reference evidence="1" key="1">
    <citation type="journal article" date="2021" name="New Phytol.">
        <title>Evolutionary innovations through gain and loss of genes in the ectomycorrhizal Boletales.</title>
        <authorList>
            <person name="Wu G."/>
            <person name="Miyauchi S."/>
            <person name="Morin E."/>
            <person name="Kuo A."/>
            <person name="Drula E."/>
            <person name="Varga T."/>
            <person name="Kohler A."/>
            <person name="Feng B."/>
            <person name="Cao Y."/>
            <person name="Lipzen A."/>
            <person name="Daum C."/>
            <person name="Hundley H."/>
            <person name="Pangilinan J."/>
            <person name="Johnson J."/>
            <person name="Barry K."/>
            <person name="LaButti K."/>
            <person name="Ng V."/>
            <person name="Ahrendt S."/>
            <person name="Min B."/>
            <person name="Choi I.G."/>
            <person name="Park H."/>
            <person name="Plett J.M."/>
            <person name="Magnuson J."/>
            <person name="Spatafora J.W."/>
            <person name="Nagy L.G."/>
            <person name="Henrissat B."/>
            <person name="Grigoriev I.V."/>
            <person name="Yang Z.L."/>
            <person name="Xu J."/>
            <person name="Martin F.M."/>
        </authorList>
    </citation>
    <scope>NUCLEOTIDE SEQUENCE</scope>
    <source>
        <strain evidence="1">ATCC 28755</strain>
    </source>
</reference>
<sequence>MKPARHHQPDHIARSKLTSLIPHLSVHQYHHTHTMTRDHTNDHDTNIRAALKTIEDEVLELKKQEFDLITQLRLLRDTIGRKCMLARKLKNSLVPVNRLPDEILLACFGKAVQEWMDKNNGADERVFARSRWSYTPKDFRLPRTPVFAISHVSQRWRQLAITAPSLWTNLIITPKFQRHSDVFREFLYRANGMPIALNFRFLFRLEGTLSSDAVLTHAQQIKSITFLASGPVLSYLLSQAVEQTITGPTNPSSITFNCLTELSIFGLHYSDGLTFSRLRQLLSATPHLETLELQHDVTLNHEERVDEERADRAEISLPKLENLTIINSSLLAFKFLDSLSAPSVHQLKLLVWDPGVSFDATSCLFIPDSDNDDDNLGLPKFPSVQKLTLSCSYDFEVLDADLISAFVQITHLT</sequence>
<name>A0ACB8A2Q5_9AGAM</name>
<dbReference type="Proteomes" id="UP000790377">
    <property type="component" value="Unassembled WGS sequence"/>
</dbReference>
<keyword evidence="2" id="KW-1185">Reference proteome</keyword>
<evidence type="ECO:0000313" key="2">
    <source>
        <dbReference type="Proteomes" id="UP000790377"/>
    </source>
</evidence>
<gene>
    <name evidence="1" type="ORF">BJ138DRAFT_513229</name>
</gene>
<protein>
    <submittedName>
        <fullName evidence="1">Uncharacterized protein</fullName>
    </submittedName>
</protein>
<organism evidence="1 2">
    <name type="scientific">Hygrophoropsis aurantiaca</name>
    <dbReference type="NCBI Taxonomy" id="72124"/>
    <lineage>
        <taxon>Eukaryota</taxon>
        <taxon>Fungi</taxon>
        <taxon>Dikarya</taxon>
        <taxon>Basidiomycota</taxon>
        <taxon>Agaricomycotina</taxon>
        <taxon>Agaricomycetes</taxon>
        <taxon>Agaricomycetidae</taxon>
        <taxon>Boletales</taxon>
        <taxon>Coniophorineae</taxon>
        <taxon>Hygrophoropsidaceae</taxon>
        <taxon>Hygrophoropsis</taxon>
    </lineage>
</organism>
<proteinExistence type="predicted"/>
<dbReference type="EMBL" id="MU267917">
    <property type="protein sequence ID" value="KAH7907313.1"/>
    <property type="molecule type" value="Genomic_DNA"/>
</dbReference>
<comment type="caution">
    <text evidence="1">The sequence shown here is derived from an EMBL/GenBank/DDBJ whole genome shotgun (WGS) entry which is preliminary data.</text>
</comment>
<accession>A0ACB8A2Q5</accession>
<evidence type="ECO:0000313" key="1">
    <source>
        <dbReference type="EMBL" id="KAH7907313.1"/>
    </source>
</evidence>